<protein>
    <submittedName>
        <fullName evidence="1">Uncharacterized protein</fullName>
    </submittedName>
</protein>
<dbReference type="AlphaFoldDB" id="A0A0E9UW21"/>
<reference evidence="1" key="1">
    <citation type="submission" date="2014-11" db="EMBL/GenBank/DDBJ databases">
        <authorList>
            <person name="Amaro Gonzalez C."/>
        </authorList>
    </citation>
    <scope>NUCLEOTIDE SEQUENCE</scope>
</reference>
<reference evidence="1" key="2">
    <citation type="journal article" date="2015" name="Fish Shellfish Immunol.">
        <title>Early steps in the European eel (Anguilla anguilla)-Vibrio vulnificus interaction in the gills: Role of the RtxA13 toxin.</title>
        <authorList>
            <person name="Callol A."/>
            <person name="Pajuelo D."/>
            <person name="Ebbesson L."/>
            <person name="Teles M."/>
            <person name="MacKenzie S."/>
            <person name="Amaro C."/>
        </authorList>
    </citation>
    <scope>NUCLEOTIDE SEQUENCE</scope>
</reference>
<proteinExistence type="predicted"/>
<evidence type="ECO:0000313" key="1">
    <source>
        <dbReference type="EMBL" id="JAH69941.1"/>
    </source>
</evidence>
<organism evidence="1">
    <name type="scientific">Anguilla anguilla</name>
    <name type="common">European freshwater eel</name>
    <name type="synonym">Muraena anguilla</name>
    <dbReference type="NCBI Taxonomy" id="7936"/>
    <lineage>
        <taxon>Eukaryota</taxon>
        <taxon>Metazoa</taxon>
        <taxon>Chordata</taxon>
        <taxon>Craniata</taxon>
        <taxon>Vertebrata</taxon>
        <taxon>Euteleostomi</taxon>
        <taxon>Actinopterygii</taxon>
        <taxon>Neopterygii</taxon>
        <taxon>Teleostei</taxon>
        <taxon>Anguilliformes</taxon>
        <taxon>Anguillidae</taxon>
        <taxon>Anguilla</taxon>
    </lineage>
</organism>
<name>A0A0E9UW21_ANGAN</name>
<accession>A0A0E9UW21</accession>
<dbReference type="EMBL" id="GBXM01038636">
    <property type="protein sequence ID" value="JAH69941.1"/>
    <property type="molecule type" value="Transcribed_RNA"/>
</dbReference>
<sequence length="69" mass="7714">MASAQLHRKLRTSSRLKVSWPQITAFGGLLTSFSCLGNLNKTLLKCVCVHVCFTFCPNINETNDVKKNE</sequence>